<proteinExistence type="predicted"/>
<accession>A0A2M7XWV7</accession>
<sequence length="83" mass="9464">MNGNQAQIKISLSEQLNYLLKNKASRLGVPVTQLIKYIIIKDIEEEVPVFTASSQLEKISEKAIKEIKKSEVINNIDDFFQNL</sequence>
<evidence type="ECO:0000313" key="1">
    <source>
        <dbReference type="EMBL" id="PJA55215.1"/>
    </source>
</evidence>
<dbReference type="EMBL" id="PFWL01000193">
    <property type="protein sequence ID" value="PJA55215.1"/>
    <property type="molecule type" value="Genomic_DNA"/>
</dbReference>
<name>A0A2M7XWV7_9BACT</name>
<evidence type="ECO:0000313" key="2">
    <source>
        <dbReference type="Proteomes" id="UP000229647"/>
    </source>
</evidence>
<dbReference type="Proteomes" id="UP000229647">
    <property type="component" value="Unassembled WGS sequence"/>
</dbReference>
<reference evidence="2" key="1">
    <citation type="submission" date="2017-09" db="EMBL/GenBank/DDBJ databases">
        <title>Depth-based differentiation of microbial function through sediment-hosted aquifers and enrichment of novel symbionts in the deep terrestrial subsurface.</title>
        <authorList>
            <person name="Probst A.J."/>
            <person name="Ladd B."/>
            <person name="Jarett J.K."/>
            <person name="Geller-Mcgrath D.E."/>
            <person name="Sieber C.M.K."/>
            <person name="Emerson J.B."/>
            <person name="Anantharaman K."/>
            <person name="Thomas B.C."/>
            <person name="Malmstrom R."/>
            <person name="Stieglmeier M."/>
            <person name="Klingl A."/>
            <person name="Woyke T."/>
            <person name="Ryan C.M."/>
            <person name="Banfield J.F."/>
        </authorList>
    </citation>
    <scope>NUCLEOTIDE SEQUENCE [LARGE SCALE GENOMIC DNA]</scope>
</reference>
<protein>
    <submittedName>
        <fullName evidence="1">Uncharacterized protein</fullName>
    </submittedName>
</protein>
<dbReference type="AlphaFoldDB" id="A0A2M7XWV7"/>
<gene>
    <name evidence="1" type="ORF">CO165_04730</name>
</gene>
<comment type="caution">
    <text evidence="1">The sequence shown here is derived from an EMBL/GenBank/DDBJ whole genome shotgun (WGS) entry which is preliminary data.</text>
</comment>
<organism evidence="1 2">
    <name type="scientific">Candidatus Roizmanbacteria bacterium CG_4_9_14_3_um_filter_33_18</name>
    <dbReference type="NCBI Taxonomy" id="1974841"/>
    <lineage>
        <taxon>Bacteria</taxon>
        <taxon>Candidatus Roizmaniibacteriota</taxon>
    </lineage>
</organism>